<protein>
    <submittedName>
        <fullName evidence="1">Uncharacterized protein</fullName>
    </submittedName>
</protein>
<dbReference type="HOGENOM" id="CLU_157121_0_0_9"/>
<dbReference type="eggNOG" id="ENOG5033FFJ">
    <property type="taxonomic scope" value="Bacteria"/>
</dbReference>
<dbReference type="STRING" id="768704.Desmer_3291"/>
<dbReference type="AlphaFoldDB" id="J7ITF7"/>
<keyword evidence="2" id="KW-1185">Reference proteome</keyword>
<evidence type="ECO:0000313" key="2">
    <source>
        <dbReference type="Proteomes" id="UP000005262"/>
    </source>
</evidence>
<reference evidence="1 2" key="1">
    <citation type="journal article" date="2012" name="J. Bacteriol.">
        <title>Complete genome sequences of Desulfosporosinus orientis DSM765T, Desulfosporosinus youngiae DSM17734T, Desulfosporosinus meridiei DSM13257T, and Desulfosporosinus acidiphilus DSM22704T.</title>
        <authorList>
            <person name="Pester M."/>
            <person name="Brambilla E."/>
            <person name="Alazard D."/>
            <person name="Rattei T."/>
            <person name="Weinmaier T."/>
            <person name="Han J."/>
            <person name="Lucas S."/>
            <person name="Lapidus A."/>
            <person name="Cheng J.F."/>
            <person name="Goodwin L."/>
            <person name="Pitluck S."/>
            <person name="Peters L."/>
            <person name="Ovchinnikova G."/>
            <person name="Teshima H."/>
            <person name="Detter J.C."/>
            <person name="Han C.S."/>
            <person name="Tapia R."/>
            <person name="Land M.L."/>
            <person name="Hauser L."/>
            <person name="Kyrpides N.C."/>
            <person name="Ivanova N.N."/>
            <person name="Pagani I."/>
            <person name="Huntmann M."/>
            <person name="Wei C.L."/>
            <person name="Davenport K.W."/>
            <person name="Daligault H."/>
            <person name="Chain P.S."/>
            <person name="Chen A."/>
            <person name="Mavromatis K."/>
            <person name="Markowitz V."/>
            <person name="Szeto E."/>
            <person name="Mikhailova N."/>
            <person name="Pati A."/>
            <person name="Wagner M."/>
            <person name="Woyke T."/>
            <person name="Ollivier B."/>
            <person name="Klenk H.P."/>
            <person name="Spring S."/>
            <person name="Loy A."/>
        </authorList>
    </citation>
    <scope>NUCLEOTIDE SEQUENCE [LARGE SCALE GENOMIC DNA]</scope>
    <source>
        <strain evidence="2">ATCC BAA-275 / DSM 13257 / NCIMB 13706 / S10</strain>
    </source>
</reference>
<evidence type="ECO:0000313" key="1">
    <source>
        <dbReference type="EMBL" id="AFQ45167.1"/>
    </source>
</evidence>
<dbReference type="RefSeq" id="WP_014904076.1">
    <property type="nucleotide sequence ID" value="NC_018515.1"/>
</dbReference>
<name>J7ITF7_DESMD</name>
<dbReference type="KEGG" id="dmi:Desmer_3291"/>
<gene>
    <name evidence="1" type="ordered locus">Desmer_3291</name>
</gene>
<dbReference type="Gene3D" id="1.20.5.340">
    <property type="match status" value="1"/>
</dbReference>
<sequence>MKRSRRNILPLKRTYGIIKRLEHIEGGELMNENQVGVILEEVRDMFKTLAEGQRIIENRLGKVEEGQKVLEEGQKVLENGQKVLENGQKSLESDMKKVKSDLQIIKSFVIAADNSFNDYESRIKALEKKTANL</sequence>
<accession>J7ITF7</accession>
<dbReference type="EMBL" id="CP003629">
    <property type="protein sequence ID" value="AFQ45167.1"/>
    <property type="molecule type" value="Genomic_DNA"/>
</dbReference>
<organism evidence="1 2">
    <name type="scientific">Desulfosporosinus meridiei (strain ATCC BAA-275 / DSM 13257 / KCTC 12902 / NCIMB 13706 / S10)</name>
    <dbReference type="NCBI Taxonomy" id="768704"/>
    <lineage>
        <taxon>Bacteria</taxon>
        <taxon>Bacillati</taxon>
        <taxon>Bacillota</taxon>
        <taxon>Clostridia</taxon>
        <taxon>Eubacteriales</taxon>
        <taxon>Desulfitobacteriaceae</taxon>
        <taxon>Desulfosporosinus</taxon>
    </lineage>
</organism>
<dbReference type="SUPFAM" id="SSF57997">
    <property type="entry name" value="Tropomyosin"/>
    <property type="match status" value="1"/>
</dbReference>
<dbReference type="Proteomes" id="UP000005262">
    <property type="component" value="Chromosome"/>
</dbReference>
<proteinExistence type="predicted"/>
<reference evidence="2" key="2">
    <citation type="submission" date="2012-08" db="EMBL/GenBank/DDBJ databases">
        <title>Finished genome of Desulfosporosinus meridiei DSM 13257.</title>
        <authorList>
            <person name="Huntemann M."/>
            <person name="Wei C.-L."/>
            <person name="Han J."/>
            <person name="Detter J.C."/>
            <person name="Han C."/>
            <person name="Davenport K."/>
            <person name="Daligault H."/>
            <person name="Erkkila T."/>
            <person name="Gu W."/>
            <person name="Munk A.C.C."/>
            <person name="Teshima H."/>
            <person name="Xu Y."/>
            <person name="Chain P."/>
            <person name="Tapia R."/>
            <person name="Chen A."/>
            <person name="Krypides N."/>
            <person name="Mavromatis K."/>
            <person name="Markowitz V."/>
            <person name="Szeto E."/>
            <person name="Ivanova N."/>
            <person name="Mikhailova N."/>
            <person name="Ovchinnikova G."/>
            <person name="Pagani I."/>
            <person name="Pati A."/>
            <person name="Goodwin L."/>
            <person name="Peters L."/>
            <person name="Pitluck S."/>
            <person name="Woyke T."/>
            <person name="Pester M."/>
            <person name="Spring S."/>
            <person name="Ollivier B."/>
            <person name="Rattei T."/>
            <person name="Klenk H.-P."/>
            <person name="Wagner M."/>
            <person name="Loy A."/>
        </authorList>
    </citation>
    <scope>NUCLEOTIDE SEQUENCE [LARGE SCALE GENOMIC DNA]</scope>
    <source>
        <strain evidence="2">ATCC BAA-275 / DSM 13257 / NCIMB 13706 / S10</strain>
    </source>
</reference>